<evidence type="ECO:0000313" key="3">
    <source>
        <dbReference type="EMBL" id="REH17394.1"/>
    </source>
</evidence>
<evidence type="ECO:0000259" key="2">
    <source>
        <dbReference type="Pfam" id="PF13006"/>
    </source>
</evidence>
<feature type="domain" description="Transposase IS4-like" evidence="1">
    <location>
        <begin position="127"/>
        <end position="342"/>
    </location>
</feature>
<dbReference type="InterPro" id="IPR024473">
    <property type="entry name" value="Transposases_IS4_N"/>
</dbReference>
<dbReference type="NCBIfam" id="NF033592">
    <property type="entry name" value="transpos_IS4_1"/>
    <property type="match status" value="1"/>
</dbReference>
<dbReference type="InterPro" id="IPR047952">
    <property type="entry name" value="Transpos_IS4"/>
</dbReference>
<feature type="domain" description="Transposase IS4 N-terminal" evidence="2">
    <location>
        <begin position="21"/>
        <end position="113"/>
    </location>
</feature>
<dbReference type="OrthoDB" id="477305at2"/>
<reference evidence="3 4" key="1">
    <citation type="submission" date="2018-08" db="EMBL/GenBank/DDBJ databases">
        <title>Genomic Encyclopedia of Archaeal and Bacterial Type Strains, Phase II (KMG-II): from individual species to whole genera.</title>
        <authorList>
            <person name="Goeker M."/>
        </authorList>
    </citation>
    <scope>NUCLEOTIDE SEQUENCE [LARGE SCALE GENOMIC DNA]</scope>
    <source>
        <strain evidence="3 4">DSM 45791</strain>
    </source>
</reference>
<dbReference type="Proteomes" id="UP000256269">
    <property type="component" value="Unassembled WGS sequence"/>
</dbReference>
<feature type="non-terminal residue" evidence="3">
    <location>
        <position position="433"/>
    </location>
</feature>
<dbReference type="AlphaFoldDB" id="A0A3E0G3M9"/>
<dbReference type="InterPro" id="IPR002559">
    <property type="entry name" value="Transposase_11"/>
</dbReference>
<dbReference type="InterPro" id="IPR012337">
    <property type="entry name" value="RNaseH-like_sf"/>
</dbReference>
<organism evidence="3 4">
    <name type="scientific">Kutzneria buriramensis</name>
    <dbReference type="NCBI Taxonomy" id="1045776"/>
    <lineage>
        <taxon>Bacteria</taxon>
        <taxon>Bacillati</taxon>
        <taxon>Actinomycetota</taxon>
        <taxon>Actinomycetes</taxon>
        <taxon>Pseudonocardiales</taxon>
        <taxon>Pseudonocardiaceae</taxon>
        <taxon>Kutzneria</taxon>
    </lineage>
</organism>
<dbReference type="GO" id="GO:0006313">
    <property type="term" value="P:DNA transposition"/>
    <property type="evidence" value="ECO:0007669"/>
    <property type="project" value="InterPro"/>
</dbReference>
<accession>A0A3E0G3M9</accession>
<comment type="caution">
    <text evidence="3">The sequence shown here is derived from an EMBL/GenBank/DDBJ whole genome shotgun (WGS) entry which is preliminary data.</text>
</comment>
<dbReference type="Pfam" id="PF13006">
    <property type="entry name" value="Nterm_IS4"/>
    <property type="match status" value="1"/>
</dbReference>
<dbReference type="PANTHER" id="PTHR37529:SF1">
    <property type="entry name" value="TRANSPOSASE INSG FOR INSERTION SEQUENCE ELEMENT IS4-RELATED"/>
    <property type="match status" value="1"/>
</dbReference>
<dbReference type="SUPFAM" id="SSF53098">
    <property type="entry name" value="Ribonuclease H-like"/>
    <property type="match status" value="1"/>
</dbReference>
<sequence length="433" mass="47035">MPTQSVSTHDVVVAQGPYAPGHLGELTQLIPFDMVDQALAETRKTQARLRDLPSRVVVYLLLAACLFPELGYPGVWTKLTAALSTIRPATPTAGALCQARHRVGTTPLRWLFDLLRAPAAPAIRWRGLLVCAIDGTTMTVPDSPANLTTYRKHRCNHGGSGYPQIRLTALVACGTRTILDAVFGTTDLGELTYAPQLARSLRAGMILLADRNFAARDLITTLAATGAHILVRLKNGRALPVLARYPDGSYLSVLGATTVRVIDAEVAITTSAGRRTGLYRLATTLLDHHHYPAADLVTLYHQRWEIETTYLELKSTILGGRVLRARTPAGVVQEVYALLITYHLLRTLMADATSTRSRMCPDRASFTVALHAARDQLVLAASVIADTSISLVGAIGRLVLANLMPDRRVRTAPRVVKRAISKYNAKGTVDRTT</sequence>
<evidence type="ECO:0000259" key="1">
    <source>
        <dbReference type="Pfam" id="PF01609"/>
    </source>
</evidence>
<dbReference type="EMBL" id="QUNO01000059">
    <property type="protein sequence ID" value="REH17394.1"/>
    <property type="molecule type" value="Genomic_DNA"/>
</dbReference>
<dbReference type="Pfam" id="PF01609">
    <property type="entry name" value="DDE_Tnp_1"/>
    <property type="match status" value="1"/>
</dbReference>
<dbReference type="GO" id="GO:0004803">
    <property type="term" value="F:transposase activity"/>
    <property type="evidence" value="ECO:0007669"/>
    <property type="project" value="InterPro"/>
</dbReference>
<gene>
    <name evidence="3" type="ORF">BCF44_1591</name>
</gene>
<dbReference type="GO" id="GO:0003677">
    <property type="term" value="F:DNA binding"/>
    <property type="evidence" value="ECO:0007669"/>
    <property type="project" value="InterPro"/>
</dbReference>
<evidence type="ECO:0000313" key="4">
    <source>
        <dbReference type="Proteomes" id="UP000256269"/>
    </source>
</evidence>
<protein>
    <submittedName>
        <fullName evidence="3">DDE family transposase</fullName>
    </submittedName>
</protein>
<keyword evidence="4" id="KW-1185">Reference proteome</keyword>
<dbReference type="PANTHER" id="PTHR37529">
    <property type="entry name" value="TRANSPOSASE INSG FOR INSERTION SEQUENCE ELEMENT IS4-RELATED"/>
    <property type="match status" value="1"/>
</dbReference>
<proteinExistence type="predicted"/>
<name>A0A3E0G3M9_9PSEU</name>